<feature type="transmembrane region" description="Helical" evidence="8">
    <location>
        <begin position="775"/>
        <end position="793"/>
    </location>
</feature>
<keyword evidence="4 8" id="KW-0812">Transmembrane</keyword>
<dbReference type="EMBL" id="JACGWX010000001">
    <property type="protein sequence ID" value="MBA8846973.1"/>
    <property type="molecule type" value="Genomic_DNA"/>
</dbReference>
<comment type="similarity">
    <text evidence="2">Belongs to the purine-cytosine permease (2.A.39) family.</text>
</comment>
<gene>
    <name evidence="9" type="ORF">FHX53_000537</name>
</gene>
<evidence type="ECO:0000256" key="2">
    <source>
        <dbReference type="ARBA" id="ARBA00008974"/>
    </source>
</evidence>
<name>A0A839E754_9MICO</name>
<reference evidence="9 10" key="1">
    <citation type="submission" date="2020-07" db="EMBL/GenBank/DDBJ databases">
        <title>Sequencing the genomes of 1000 actinobacteria strains.</title>
        <authorList>
            <person name="Klenk H.-P."/>
        </authorList>
    </citation>
    <scope>NUCLEOTIDE SEQUENCE [LARGE SCALE GENOMIC DNA]</scope>
    <source>
        <strain evidence="9 10">DSM 19663</strain>
    </source>
</reference>
<dbReference type="PANTHER" id="PTHR31806">
    <property type="entry name" value="PURINE-CYTOSINE PERMEASE FCY2-RELATED"/>
    <property type="match status" value="1"/>
</dbReference>
<feature type="transmembrane region" description="Helical" evidence="8">
    <location>
        <begin position="891"/>
        <end position="912"/>
    </location>
</feature>
<keyword evidence="10" id="KW-1185">Reference proteome</keyword>
<proteinExistence type="inferred from homology"/>
<feature type="region of interest" description="Disordered" evidence="7">
    <location>
        <begin position="413"/>
        <end position="444"/>
    </location>
</feature>
<feature type="transmembrane region" description="Helical" evidence="8">
    <location>
        <begin position="730"/>
        <end position="763"/>
    </location>
</feature>
<feature type="transmembrane region" description="Helical" evidence="8">
    <location>
        <begin position="500"/>
        <end position="520"/>
    </location>
</feature>
<feature type="region of interest" description="Disordered" evidence="7">
    <location>
        <begin position="1"/>
        <end position="67"/>
    </location>
</feature>
<dbReference type="PANTHER" id="PTHR31806:SF1">
    <property type="entry name" value="PURINE-CYTOSINE PERMEASE FCY2-RELATED"/>
    <property type="match status" value="1"/>
</dbReference>
<feature type="transmembrane region" description="Helical" evidence="8">
    <location>
        <begin position="532"/>
        <end position="551"/>
    </location>
</feature>
<evidence type="ECO:0000256" key="5">
    <source>
        <dbReference type="ARBA" id="ARBA00022989"/>
    </source>
</evidence>
<evidence type="ECO:0000256" key="4">
    <source>
        <dbReference type="ARBA" id="ARBA00022692"/>
    </source>
</evidence>
<feature type="transmembrane region" description="Helical" evidence="8">
    <location>
        <begin position="687"/>
        <end position="710"/>
    </location>
</feature>
<organism evidence="9 10">
    <name type="scientific">Microcella alkalica</name>
    <dbReference type="NCBI Taxonomy" id="355930"/>
    <lineage>
        <taxon>Bacteria</taxon>
        <taxon>Bacillati</taxon>
        <taxon>Actinomycetota</taxon>
        <taxon>Actinomycetes</taxon>
        <taxon>Micrococcales</taxon>
        <taxon>Microbacteriaceae</taxon>
        <taxon>Microcella</taxon>
    </lineage>
</organism>
<evidence type="ECO:0000256" key="7">
    <source>
        <dbReference type="SAM" id="MobiDB-lite"/>
    </source>
</evidence>
<comment type="subcellular location">
    <subcellularLocation>
        <location evidence="1">Membrane</location>
        <topology evidence="1">Multi-pass membrane protein</topology>
    </subcellularLocation>
</comment>
<evidence type="ECO:0000313" key="9">
    <source>
        <dbReference type="EMBL" id="MBA8846973.1"/>
    </source>
</evidence>
<dbReference type="InterPro" id="IPR026030">
    <property type="entry name" value="Pur-cyt_permease_Fcy2/21/22"/>
</dbReference>
<dbReference type="RefSeq" id="WP_182489798.1">
    <property type="nucleotide sequence ID" value="NZ_BAAAOV010000009.1"/>
</dbReference>
<evidence type="ECO:0000256" key="8">
    <source>
        <dbReference type="SAM" id="Phobius"/>
    </source>
</evidence>
<feature type="compositionally biased region" description="Pro residues" evidence="7">
    <location>
        <begin position="286"/>
        <end position="297"/>
    </location>
</feature>
<feature type="transmembrane region" description="Helical" evidence="8">
    <location>
        <begin position="805"/>
        <end position="824"/>
    </location>
</feature>
<feature type="compositionally biased region" description="Pro residues" evidence="7">
    <location>
        <begin position="13"/>
        <end position="28"/>
    </location>
</feature>
<feature type="compositionally biased region" description="Acidic residues" evidence="7">
    <location>
        <begin position="1"/>
        <end position="11"/>
    </location>
</feature>
<keyword evidence="3" id="KW-0813">Transport</keyword>
<feature type="transmembrane region" description="Helical" evidence="8">
    <location>
        <begin position="609"/>
        <end position="628"/>
    </location>
</feature>
<feature type="region of interest" description="Disordered" evidence="7">
    <location>
        <begin position="286"/>
        <end position="377"/>
    </location>
</feature>
<evidence type="ECO:0000256" key="6">
    <source>
        <dbReference type="ARBA" id="ARBA00023136"/>
    </source>
</evidence>
<dbReference type="Gene3D" id="1.10.4160.10">
    <property type="entry name" value="Hydantoin permease"/>
    <property type="match status" value="1"/>
</dbReference>
<sequence length="926" mass="92976">MVDPLEPDDGGPELPPGPRRSTYTPPPAGARYVPGSLTGDAVPLPAEPPTVEAMTTQPPPPPPAASDRVVWEVRTPESAGILDEGSRLEDSVPFGSSTAGSDALADVAGRTAPVSAIDLAEIPPPPSRLSLSDAELASVVDPASAAPGSTAELIDLFEEQLSLRAEEAQRLSLWEQAVRESGLPQADEIVESVRSAFTGIIDVIPPSAPSDDPWARYPGEVAPPVPSADDRQPLVIPSIDHPIEQPIDQPIDEPIVEPVPDPSPSETVEPAPTLAGILADAPPPFGLVPSEVVPPPVDGSAVAPSPEPPLDEASLGRDPESPAIPDRDATSEPPALVEPAVEPAARPTALPDESTAGSLADAPPVAGSVPRPMPSAPVGAPTGPILMSPAAVAAAALGFDDLLRVSTPEPPLAAAAPIPSPSTGSVPSGPLQAVPAADTGARSNPPALRVEASALEPTPVALRAGRSIRLFWLWFAVNSSVVSVGLGGILVGLGMSLRQAILSALVGVAVSFLPLGLGTLAGKWSGQPTMVISRATFGIVGNLLPAALAVVTRLLWAAVLLGMLGAGVAEALVSTGIAAGADPLGLASAIATVGLVLAAAVAGFGYGMIAVVAAAASVVSGILVVLVIALTTPAVDMTAALAIPDGDWVLVVTGAVLVFSVVGLAWANSSGDLARYQAKSTIGGGAVLFASFGATIPAFSLIAWGSTLASSDPTLREALASNPVGALADILPIGLGIPLVIAIALSLTAAAALALYSGGFALLATGLRTSRPMSVLIAVVLTGAIAAPLVAMAPSLDVLVRDVLTTLAVPVAAWAGIFGAETMIRTRRVHSPSLLQSGGVYPPVRWVNTVMLVVASLLGWGFTSAGVGGLDWQGYLWAATGGTGALAESDAGVAVALLVGLLTPIAAGIPAVRRLQAAEYRASLDS</sequence>
<evidence type="ECO:0000256" key="3">
    <source>
        <dbReference type="ARBA" id="ARBA00022448"/>
    </source>
</evidence>
<feature type="transmembrane region" description="Helical" evidence="8">
    <location>
        <begin position="584"/>
        <end position="602"/>
    </location>
</feature>
<feature type="transmembrane region" description="Helical" evidence="8">
    <location>
        <begin position="471"/>
        <end position="493"/>
    </location>
</feature>
<evidence type="ECO:0000313" key="10">
    <source>
        <dbReference type="Proteomes" id="UP000585905"/>
    </source>
</evidence>
<dbReference type="GO" id="GO:0022857">
    <property type="term" value="F:transmembrane transporter activity"/>
    <property type="evidence" value="ECO:0007669"/>
    <property type="project" value="InterPro"/>
</dbReference>
<keyword evidence="6 8" id="KW-0472">Membrane</keyword>
<feature type="region of interest" description="Disordered" evidence="7">
    <location>
        <begin position="251"/>
        <end position="270"/>
    </location>
</feature>
<feature type="compositionally biased region" description="Basic and acidic residues" evidence="7">
    <location>
        <begin position="314"/>
        <end position="330"/>
    </location>
</feature>
<dbReference type="Proteomes" id="UP000585905">
    <property type="component" value="Unassembled WGS sequence"/>
</dbReference>
<feature type="compositionally biased region" description="Low complexity" evidence="7">
    <location>
        <begin position="413"/>
        <end position="430"/>
    </location>
</feature>
<keyword evidence="5 8" id="KW-1133">Transmembrane helix</keyword>
<accession>A0A839E754</accession>
<dbReference type="InterPro" id="IPR001248">
    <property type="entry name" value="Pur-cyt_permease"/>
</dbReference>
<dbReference type="Pfam" id="PF02133">
    <property type="entry name" value="Transp_cyt_pur"/>
    <property type="match status" value="1"/>
</dbReference>
<protein>
    <submittedName>
        <fullName evidence="9">Purine-cytosine permease-like protein</fullName>
    </submittedName>
</protein>
<dbReference type="AlphaFoldDB" id="A0A839E754"/>
<evidence type="ECO:0000256" key="1">
    <source>
        <dbReference type="ARBA" id="ARBA00004141"/>
    </source>
</evidence>
<feature type="transmembrane region" description="Helical" evidence="8">
    <location>
        <begin position="558"/>
        <end position="578"/>
    </location>
</feature>
<feature type="transmembrane region" description="Helical" evidence="8">
    <location>
        <begin position="648"/>
        <end position="667"/>
    </location>
</feature>
<feature type="compositionally biased region" description="Low complexity" evidence="7">
    <location>
        <begin position="332"/>
        <end position="349"/>
    </location>
</feature>
<dbReference type="GO" id="GO:0005886">
    <property type="term" value="C:plasma membrane"/>
    <property type="evidence" value="ECO:0007669"/>
    <property type="project" value="TreeGrafter"/>
</dbReference>
<comment type="caution">
    <text evidence="9">The sequence shown here is derived from an EMBL/GenBank/DDBJ whole genome shotgun (WGS) entry which is preliminary data.</text>
</comment>